<dbReference type="AlphaFoldDB" id="A0A507ANK7"/>
<dbReference type="InterPro" id="IPR050360">
    <property type="entry name" value="MFS_Sugar_Transporters"/>
</dbReference>
<dbReference type="InterPro" id="IPR036259">
    <property type="entry name" value="MFS_trans_sf"/>
</dbReference>
<reference evidence="8 9" key="1">
    <citation type="submission" date="2019-06" db="EMBL/GenBank/DDBJ databases">
        <title>Draft genome sequence of the filamentous fungus Phialemoniopsis curvata isolated from diesel fuel.</title>
        <authorList>
            <person name="Varaljay V.A."/>
            <person name="Lyon W.J."/>
            <person name="Crouch A.L."/>
            <person name="Drake C.E."/>
            <person name="Hollomon J.M."/>
            <person name="Nadeau L.J."/>
            <person name="Nunn H.S."/>
            <person name="Stevenson B.S."/>
            <person name="Bojanowski C.L."/>
            <person name="Crookes-Goodson W.J."/>
        </authorList>
    </citation>
    <scope>NUCLEOTIDE SEQUENCE [LARGE SCALE GENOMIC DNA]</scope>
    <source>
        <strain evidence="8 9">D216</strain>
    </source>
</reference>
<evidence type="ECO:0000256" key="1">
    <source>
        <dbReference type="ARBA" id="ARBA00004141"/>
    </source>
</evidence>
<dbReference type="GeneID" id="41977836"/>
<feature type="transmembrane region" description="Helical" evidence="6">
    <location>
        <begin position="311"/>
        <end position="333"/>
    </location>
</feature>
<dbReference type="InterPro" id="IPR020846">
    <property type="entry name" value="MFS_dom"/>
</dbReference>
<evidence type="ECO:0000256" key="4">
    <source>
        <dbReference type="ARBA" id="ARBA00022989"/>
    </source>
</evidence>
<feature type="transmembrane region" description="Helical" evidence="6">
    <location>
        <begin position="160"/>
        <end position="178"/>
    </location>
</feature>
<evidence type="ECO:0000256" key="2">
    <source>
        <dbReference type="ARBA" id="ARBA00010992"/>
    </source>
</evidence>
<proteinExistence type="inferred from homology"/>
<dbReference type="Proteomes" id="UP000319257">
    <property type="component" value="Unassembled WGS sequence"/>
</dbReference>
<dbReference type="GO" id="GO:0005351">
    <property type="term" value="F:carbohydrate:proton symporter activity"/>
    <property type="evidence" value="ECO:0007669"/>
    <property type="project" value="TreeGrafter"/>
</dbReference>
<feature type="transmembrane region" description="Helical" evidence="6">
    <location>
        <begin position="101"/>
        <end position="120"/>
    </location>
</feature>
<feature type="transmembrane region" description="Helical" evidence="6">
    <location>
        <begin position="410"/>
        <end position="431"/>
    </location>
</feature>
<keyword evidence="3 6" id="KW-0812">Transmembrane</keyword>
<comment type="caution">
    <text evidence="8">The sequence shown here is derived from an EMBL/GenBank/DDBJ whole genome shotgun (WGS) entry which is preliminary data.</text>
</comment>
<comment type="similarity">
    <text evidence="2">Belongs to the major facilitator superfamily. Sugar transporter (TC 2.A.1.1) family.</text>
</comment>
<feature type="transmembrane region" description="Helical" evidence="6">
    <location>
        <begin position="339"/>
        <end position="360"/>
    </location>
</feature>
<keyword evidence="5 6" id="KW-0472">Membrane</keyword>
<dbReference type="GO" id="GO:0016020">
    <property type="term" value="C:membrane"/>
    <property type="evidence" value="ECO:0007669"/>
    <property type="project" value="UniProtKB-SubCell"/>
</dbReference>
<dbReference type="RefSeq" id="XP_030989645.1">
    <property type="nucleotide sequence ID" value="XM_031133002.1"/>
</dbReference>
<dbReference type="InParanoid" id="A0A507ANK7"/>
<keyword evidence="9" id="KW-1185">Reference proteome</keyword>
<dbReference type="PANTHER" id="PTHR48022">
    <property type="entry name" value="PLASTIDIC GLUCOSE TRANSPORTER 4"/>
    <property type="match status" value="1"/>
</dbReference>
<feature type="transmembrane region" description="Helical" evidence="6">
    <location>
        <begin position="443"/>
        <end position="461"/>
    </location>
</feature>
<protein>
    <recommendedName>
        <fullName evidence="7">Major facilitator superfamily (MFS) profile domain-containing protein</fullName>
    </recommendedName>
</protein>
<dbReference type="SUPFAM" id="SSF103473">
    <property type="entry name" value="MFS general substrate transporter"/>
    <property type="match status" value="1"/>
</dbReference>
<feature type="transmembrane region" description="Helical" evidence="6">
    <location>
        <begin position="126"/>
        <end position="148"/>
    </location>
</feature>
<dbReference type="EMBL" id="SKBQ01000083">
    <property type="protein sequence ID" value="TPX07934.1"/>
    <property type="molecule type" value="Genomic_DNA"/>
</dbReference>
<accession>A0A507ANK7</accession>
<dbReference type="PROSITE" id="PS00216">
    <property type="entry name" value="SUGAR_TRANSPORT_1"/>
    <property type="match status" value="1"/>
</dbReference>
<evidence type="ECO:0000313" key="8">
    <source>
        <dbReference type="EMBL" id="TPX07934.1"/>
    </source>
</evidence>
<dbReference type="PROSITE" id="PS50850">
    <property type="entry name" value="MFS"/>
    <property type="match status" value="1"/>
</dbReference>
<organism evidence="8 9">
    <name type="scientific">Thyridium curvatum</name>
    <dbReference type="NCBI Taxonomy" id="1093900"/>
    <lineage>
        <taxon>Eukaryota</taxon>
        <taxon>Fungi</taxon>
        <taxon>Dikarya</taxon>
        <taxon>Ascomycota</taxon>
        <taxon>Pezizomycotina</taxon>
        <taxon>Sordariomycetes</taxon>
        <taxon>Sordariomycetidae</taxon>
        <taxon>Thyridiales</taxon>
        <taxon>Thyridiaceae</taxon>
        <taxon>Thyridium</taxon>
    </lineage>
</organism>
<evidence type="ECO:0000256" key="5">
    <source>
        <dbReference type="ARBA" id="ARBA00023136"/>
    </source>
</evidence>
<gene>
    <name evidence="8" type="ORF">E0L32_010389</name>
</gene>
<dbReference type="Gene3D" id="1.20.1250.20">
    <property type="entry name" value="MFS general substrate transporter like domains"/>
    <property type="match status" value="1"/>
</dbReference>
<dbReference type="OrthoDB" id="6612291at2759"/>
<feature type="transmembrane region" description="Helical" evidence="6">
    <location>
        <begin position="372"/>
        <end position="390"/>
    </location>
</feature>
<dbReference type="InterPro" id="IPR005829">
    <property type="entry name" value="Sugar_transporter_CS"/>
</dbReference>
<evidence type="ECO:0000256" key="3">
    <source>
        <dbReference type="ARBA" id="ARBA00022692"/>
    </source>
</evidence>
<evidence type="ECO:0000313" key="9">
    <source>
        <dbReference type="Proteomes" id="UP000319257"/>
    </source>
</evidence>
<comment type="subcellular location">
    <subcellularLocation>
        <location evidence="1">Membrane</location>
        <topology evidence="1">Multi-pass membrane protein</topology>
    </subcellularLocation>
</comment>
<sequence length="524" mass="58438">MLQFFNDHNVKVTKHMTSNLLMACTIIGTSVFAYGFDTAVLDTIQAMTPFEKRFGEFDPKTKKYGFSADHLAYFNSFPLILFALGVIVASQIGERFGRKAVLIIMNCICMSGIAVCYTSKTFGQILAGRMIIQMHVGMEAWCVPMFTAEIVPAAVRGRMVAFYTFNHIFAAFIASIVTNKTSTYKDDSSWQIPIICMFIWPAIVLLGAILVPESPRWLLRRGQQEKASRNLQYLNGAVDGYSVEAEITLLNEALEASRMSKMGSWKELVRGPNLRRTMTGIVASACTQLTGQSFASQYGAIFLKSINVMDAFTATMIKRSFLVFGCLLVIFFIDRVGRRRFFLFFGSFSAASLLAMGALGSISPATLEVKKGIVAMAMFFPFCYITAFASTTTVVQAEVPHTTLRDKSMMVFWTFNNIFNFAATFTLPYLLKAPYANLQSRVGFIYGATSLLALIWGYFYLPDLKGRSLEEIDEMFEARVPARKSRGWKSSNAGAILTELENNPDGFTEAKLKQSEHLESSEKV</sequence>
<keyword evidence="4 6" id="KW-1133">Transmembrane helix</keyword>
<dbReference type="InterPro" id="IPR005828">
    <property type="entry name" value="MFS_sugar_transport-like"/>
</dbReference>
<feature type="transmembrane region" description="Helical" evidence="6">
    <location>
        <begin position="190"/>
        <end position="211"/>
    </location>
</feature>
<feature type="transmembrane region" description="Helical" evidence="6">
    <location>
        <begin position="71"/>
        <end position="89"/>
    </location>
</feature>
<dbReference type="Pfam" id="PF00083">
    <property type="entry name" value="Sugar_tr"/>
    <property type="match status" value="1"/>
</dbReference>
<name>A0A507ANK7_9PEZI</name>
<evidence type="ECO:0000256" key="6">
    <source>
        <dbReference type="SAM" id="Phobius"/>
    </source>
</evidence>
<feature type="transmembrane region" description="Helical" evidence="6">
    <location>
        <begin position="20"/>
        <end position="41"/>
    </location>
</feature>
<dbReference type="PANTHER" id="PTHR48022:SF10">
    <property type="entry name" value="MAJOR FACILITATOR SUPERFAMILY (MFS) PROFILE DOMAIN-CONTAINING PROTEIN"/>
    <property type="match status" value="1"/>
</dbReference>
<feature type="domain" description="Major facilitator superfamily (MFS) profile" evidence="7">
    <location>
        <begin position="23"/>
        <end position="465"/>
    </location>
</feature>
<evidence type="ECO:0000259" key="7">
    <source>
        <dbReference type="PROSITE" id="PS50850"/>
    </source>
</evidence>